<dbReference type="AlphaFoldDB" id="A0A2Z4FLQ9"/>
<keyword evidence="4" id="KW-0274">FAD</keyword>
<keyword evidence="6" id="KW-0408">Iron</keyword>
<gene>
    <name evidence="8" type="ORF">DN745_11440</name>
</gene>
<dbReference type="PROSITE" id="PS51387">
    <property type="entry name" value="FAD_PCMH"/>
    <property type="match status" value="1"/>
</dbReference>
<evidence type="ECO:0000256" key="1">
    <source>
        <dbReference type="ARBA" id="ARBA00001974"/>
    </source>
</evidence>
<dbReference type="PANTHER" id="PTHR11748:SF119">
    <property type="entry name" value="D-2-HYDROXYGLUTARATE DEHYDROGENASE"/>
    <property type="match status" value="1"/>
</dbReference>
<dbReference type="PANTHER" id="PTHR11748">
    <property type="entry name" value="D-LACTATE DEHYDROGENASE"/>
    <property type="match status" value="1"/>
</dbReference>
<dbReference type="OrthoDB" id="9811557at2"/>
<dbReference type="SUPFAM" id="SSF46548">
    <property type="entry name" value="alpha-helical ferredoxin"/>
    <property type="match status" value="1"/>
</dbReference>
<dbReference type="PROSITE" id="PS00198">
    <property type="entry name" value="4FE4S_FER_1"/>
    <property type="match status" value="1"/>
</dbReference>
<dbReference type="InterPro" id="IPR036318">
    <property type="entry name" value="FAD-bd_PCMH-like_sf"/>
</dbReference>
<dbReference type="EMBL" id="CP030032">
    <property type="protein sequence ID" value="AWV89919.1"/>
    <property type="molecule type" value="Genomic_DNA"/>
</dbReference>
<reference evidence="8 9" key="1">
    <citation type="submission" date="2018-06" db="EMBL/GenBank/DDBJ databases">
        <title>Lujinxingia sediminis gen. nov. sp. nov., a new facultative anaerobic member of the class Deltaproteobacteria, and proposal of Lujinxingaceae fam. nov.</title>
        <authorList>
            <person name="Guo L.-Y."/>
            <person name="Li C.-M."/>
            <person name="Wang S."/>
            <person name="Du Z.-J."/>
        </authorList>
    </citation>
    <scope>NUCLEOTIDE SEQUENCE [LARGE SCALE GENOMIC DNA]</scope>
    <source>
        <strain evidence="8 9">FA350</strain>
    </source>
</reference>
<dbReference type="InterPro" id="IPR017900">
    <property type="entry name" value="4Fe4S_Fe_S_CS"/>
</dbReference>
<dbReference type="Gene3D" id="1.10.45.10">
    <property type="entry name" value="Vanillyl-alcohol Oxidase, Chain A, domain 4"/>
    <property type="match status" value="1"/>
</dbReference>
<dbReference type="InterPro" id="IPR016169">
    <property type="entry name" value="FAD-bd_PCMH_sub2"/>
</dbReference>
<name>A0A2Z4FLQ9_9DELT</name>
<proteinExistence type="predicted"/>
<dbReference type="InterPro" id="IPR017896">
    <property type="entry name" value="4Fe4S_Fe-S-bd"/>
</dbReference>
<comment type="cofactor">
    <cofactor evidence="1">
        <name>FAD</name>
        <dbReference type="ChEBI" id="CHEBI:57692"/>
    </cofactor>
</comment>
<dbReference type="InterPro" id="IPR016164">
    <property type="entry name" value="FAD-linked_Oxase-like_C"/>
</dbReference>
<sequence>MSSIAEVNPAEIDALVQNMDGEVHLDRMHRMLFSQDASVYQEEPLGVAYPRTTSDVQALVRFAERMKISLIPRGAGTSLAGQCVGPGLVVDLGRYMNQIIELNVEERWVRVQPGVILDDLNRFLAPHELFFGPDTSTSNRCMIGGMVGNNSCGSHSIYFGQTRAHLLEMGVVFSDGNFESITPWSEAELAEKLTDQGRMGAGLRALDTAVRENAALIRERYPRPEVRRRNTGYPLDVIEASKPYGNQPLMGGESRAFSLAEFLCGTEGTLAITTEVKLNLVPKPKKNILVCVHFETIRASLEATILAVAHRPAAVELMDRPILELTKHNLEQQRHRFFVEGDPEAILVVEFYADEDAELERKAGELIEAFKQRGFGYSYPIVRAPKDKSVWALRKAGLGLLMGTPGDTKPVTVVEDTAVALDVLPDYIDEFRAIMDRHGNECVYYAHASVGELHLRPQLNLKDAGDAQKFKEIAEDVADLVKKYGGAISGEHGDGRLRAPLLERFYGPEIMALHAEVKDAFDPQNILNPKKIVDPAPMLQDWRVVPGEPTPEVDAYYDWSADGGLVRAVEKCNGAGVCRKRAEAGGTMCPSYMATLNEKDSTRGRSNVFRQALYSPNPADAFKSEELHEALDLCLSCKACKSECPANVDMARLKAEFTQHYYDHNGVPLSSRFFGHYRQAAIPASWTPRLANFIVKLAIVRWLLLKLFNISPERDLPQFAHKTFSQMFKAHQKASSATGDKVVWLYVDPFSEYNEPEIGMAAVRVLEAGGYRVEQLPVHDDGRTLLSKGLVRAARELTERNLRTFKPLFEKYPERKIVGLEPSSILTFRDESIDLCAPEWRPVAVECGERARLFEEFVAEQNEVGEFKDIWTSAPLKPVLLHGHCHQKALVGTAPTEAALKIAGYEIETLKTGCCGMAGSFGYEANHYDLSMQIGELTLFPLLREADEDAAICATGTSCRHQIRDGVSKESEHAAVMLARALRR</sequence>
<dbReference type="GO" id="GO:0071949">
    <property type="term" value="F:FAD binding"/>
    <property type="evidence" value="ECO:0007669"/>
    <property type="project" value="InterPro"/>
</dbReference>
<accession>A0A2Z4FLQ9</accession>
<evidence type="ECO:0000256" key="3">
    <source>
        <dbReference type="ARBA" id="ARBA00022723"/>
    </source>
</evidence>
<evidence type="ECO:0000256" key="4">
    <source>
        <dbReference type="ARBA" id="ARBA00022827"/>
    </source>
</evidence>
<keyword evidence="9" id="KW-1185">Reference proteome</keyword>
<dbReference type="SUPFAM" id="SSF56176">
    <property type="entry name" value="FAD-binding/transporter-associated domain-like"/>
    <property type="match status" value="1"/>
</dbReference>
<dbReference type="InterPro" id="IPR016171">
    <property type="entry name" value="Vanillyl_alc_oxidase_C-sub2"/>
</dbReference>
<dbReference type="InterPro" id="IPR004113">
    <property type="entry name" value="FAD-bd_oxidored_4_C"/>
</dbReference>
<keyword evidence="5" id="KW-0560">Oxidoreductase</keyword>
<evidence type="ECO:0000256" key="6">
    <source>
        <dbReference type="ARBA" id="ARBA00023004"/>
    </source>
</evidence>
<evidence type="ECO:0000313" key="9">
    <source>
        <dbReference type="Proteomes" id="UP000249799"/>
    </source>
</evidence>
<dbReference type="Pfam" id="PF01565">
    <property type="entry name" value="FAD_binding_4"/>
    <property type="match status" value="1"/>
</dbReference>
<dbReference type="GO" id="GO:0004458">
    <property type="term" value="F:D-lactate dehydrogenase (cytochrome) activity"/>
    <property type="evidence" value="ECO:0007669"/>
    <property type="project" value="TreeGrafter"/>
</dbReference>
<dbReference type="Pfam" id="PF13183">
    <property type="entry name" value="Fer4_8"/>
    <property type="match status" value="1"/>
</dbReference>
<dbReference type="GO" id="GO:0008720">
    <property type="term" value="F:D-lactate dehydrogenase (NAD+) activity"/>
    <property type="evidence" value="ECO:0007669"/>
    <property type="project" value="TreeGrafter"/>
</dbReference>
<organism evidence="8 9">
    <name type="scientific">Bradymonas sediminis</name>
    <dbReference type="NCBI Taxonomy" id="1548548"/>
    <lineage>
        <taxon>Bacteria</taxon>
        <taxon>Deltaproteobacteria</taxon>
        <taxon>Bradymonadales</taxon>
        <taxon>Bradymonadaceae</taxon>
        <taxon>Bradymonas</taxon>
    </lineage>
</organism>
<dbReference type="SUPFAM" id="SSF55103">
    <property type="entry name" value="FAD-linked oxidases, C-terminal domain"/>
    <property type="match status" value="1"/>
</dbReference>
<dbReference type="Pfam" id="PF02913">
    <property type="entry name" value="FAD-oxidase_C"/>
    <property type="match status" value="1"/>
</dbReference>
<dbReference type="InterPro" id="IPR016166">
    <property type="entry name" value="FAD-bd_PCMH"/>
</dbReference>
<dbReference type="RefSeq" id="WP_111334972.1">
    <property type="nucleotide sequence ID" value="NZ_CP030032.1"/>
</dbReference>
<keyword evidence="2" id="KW-0285">Flavoprotein</keyword>
<dbReference type="GO" id="GO:1903457">
    <property type="term" value="P:lactate catabolic process"/>
    <property type="evidence" value="ECO:0007669"/>
    <property type="project" value="TreeGrafter"/>
</dbReference>
<dbReference type="GO" id="GO:0051536">
    <property type="term" value="F:iron-sulfur cluster binding"/>
    <property type="evidence" value="ECO:0007669"/>
    <property type="project" value="UniProtKB-KW"/>
</dbReference>
<keyword evidence="3" id="KW-0479">Metal-binding</keyword>
<evidence type="ECO:0000313" key="8">
    <source>
        <dbReference type="EMBL" id="AWV89919.1"/>
    </source>
</evidence>
<dbReference type="Gene3D" id="3.30.70.2740">
    <property type="match status" value="1"/>
</dbReference>
<dbReference type="KEGG" id="bsed:DN745_11440"/>
<evidence type="ECO:0000256" key="7">
    <source>
        <dbReference type="ARBA" id="ARBA00023014"/>
    </source>
</evidence>
<dbReference type="InterPro" id="IPR006094">
    <property type="entry name" value="Oxid_FAD_bind_N"/>
</dbReference>
<protein>
    <submittedName>
        <fullName evidence="8">FAD-binding oxidoreductase</fullName>
    </submittedName>
</protein>
<dbReference type="Gene3D" id="3.30.465.10">
    <property type="match status" value="1"/>
</dbReference>
<evidence type="ECO:0000256" key="2">
    <source>
        <dbReference type="ARBA" id="ARBA00022630"/>
    </source>
</evidence>
<keyword evidence="7" id="KW-0411">Iron-sulfur</keyword>
<dbReference type="GO" id="GO:0046872">
    <property type="term" value="F:metal ion binding"/>
    <property type="evidence" value="ECO:0007669"/>
    <property type="project" value="UniProtKB-KW"/>
</dbReference>
<dbReference type="Proteomes" id="UP000249799">
    <property type="component" value="Chromosome"/>
</dbReference>
<evidence type="ECO:0000256" key="5">
    <source>
        <dbReference type="ARBA" id="ARBA00023002"/>
    </source>
</evidence>